<sequence>MRKLLGLFILGLGLTSCELFMSTQEKTDKLVHDELIKVNWNEVDSYPLFVGECDELAIKEVQRDCFQATLMRYFTEAVSDLQFQVNTELNETIYVDFEVDEHGFILITNFEESNAVLSEIENFNDLISERLNDLTTVKAAIYRGIKVAIRVRLPIVLNTQ</sequence>
<comment type="caution">
    <text evidence="1">The sequence shown here is derived from an EMBL/GenBank/DDBJ whole genome shotgun (WGS) entry which is preliminary data.</text>
</comment>
<protein>
    <submittedName>
        <fullName evidence="1">Uncharacterized protein</fullName>
    </submittedName>
</protein>
<evidence type="ECO:0000313" key="2">
    <source>
        <dbReference type="Proteomes" id="UP001203607"/>
    </source>
</evidence>
<gene>
    <name evidence="1" type="ORF">M3P19_11820</name>
</gene>
<dbReference type="EMBL" id="JAMFMA010000003">
    <property type="protein sequence ID" value="MCL6274700.1"/>
    <property type="molecule type" value="Genomic_DNA"/>
</dbReference>
<name>A0ABT0PTI6_9FLAO</name>
<dbReference type="RefSeq" id="WP_249657888.1">
    <property type="nucleotide sequence ID" value="NZ_JAMFMA010000003.1"/>
</dbReference>
<proteinExistence type="predicted"/>
<dbReference type="Proteomes" id="UP001203607">
    <property type="component" value="Unassembled WGS sequence"/>
</dbReference>
<keyword evidence="2" id="KW-1185">Reference proteome</keyword>
<reference evidence="1 2" key="1">
    <citation type="submission" date="2022-05" db="EMBL/GenBank/DDBJ databases">
        <authorList>
            <person name="Park J.-S."/>
        </authorList>
    </citation>
    <scope>NUCLEOTIDE SEQUENCE [LARGE SCALE GENOMIC DNA]</scope>
    <source>
        <strain evidence="1 2">2012CJ35-5</strain>
    </source>
</reference>
<organism evidence="1 2">
    <name type="scientific">Flagellimonas spongiicola</name>
    <dbReference type="NCBI Taxonomy" id="2942208"/>
    <lineage>
        <taxon>Bacteria</taxon>
        <taxon>Pseudomonadati</taxon>
        <taxon>Bacteroidota</taxon>
        <taxon>Flavobacteriia</taxon>
        <taxon>Flavobacteriales</taxon>
        <taxon>Flavobacteriaceae</taxon>
        <taxon>Flagellimonas</taxon>
    </lineage>
</organism>
<accession>A0ABT0PTI6</accession>
<evidence type="ECO:0000313" key="1">
    <source>
        <dbReference type="EMBL" id="MCL6274700.1"/>
    </source>
</evidence>
<dbReference type="PROSITE" id="PS51257">
    <property type="entry name" value="PROKAR_LIPOPROTEIN"/>
    <property type="match status" value="1"/>
</dbReference>